<dbReference type="GO" id="GO:0008855">
    <property type="term" value="F:exodeoxyribonuclease VII activity"/>
    <property type="evidence" value="ECO:0007669"/>
    <property type="project" value="UniProtKB-UniRule"/>
</dbReference>
<name>S7TC89_9BACT</name>
<dbReference type="CDD" id="cd04489">
    <property type="entry name" value="ExoVII_LU_OBF"/>
    <property type="match status" value="1"/>
</dbReference>
<evidence type="ECO:0000313" key="10">
    <source>
        <dbReference type="Proteomes" id="UP000014975"/>
    </source>
</evidence>
<evidence type="ECO:0000256" key="3">
    <source>
        <dbReference type="ARBA" id="ARBA00022801"/>
    </source>
</evidence>
<dbReference type="PANTHER" id="PTHR30008:SF0">
    <property type="entry name" value="EXODEOXYRIBONUCLEASE 7 LARGE SUBUNIT"/>
    <property type="match status" value="1"/>
</dbReference>
<comment type="similarity">
    <text evidence="5 6">Belongs to the XseA family.</text>
</comment>
<dbReference type="PANTHER" id="PTHR30008">
    <property type="entry name" value="EXODEOXYRIBONUCLEASE 7 LARGE SUBUNIT"/>
    <property type="match status" value="1"/>
</dbReference>
<dbReference type="GO" id="GO:0005737">
    <property type="term" value="C:cytoplasm"/>
    <property type="evidence" value="ECO:0007669"/>
    <property type="project" value="UniProtKB-SubCell"/>
</dbReference>
<comment type="catalytic activity">
    <reaction evidence="5 6">
        <text>Exonucleolytic cleavage in either 5'- to 3'- or 3'- to 5'-direction to yield nucleoside 5'-phosphates.</text>
        <dbReference type="EC" id="3.1.11.6"/>
    </reaction>
</comment>
<comment type="subcellular location">
    <subcellularLocation>
        <location evidence="5 6">Cytoplasm</location>
    </subcellularLocation>
</comment>
<evidence type="ECO:0000256" key="2">
    <source>
        <dbReference type="ARBA" id="ARBA00022722"/>
    </source>
</evidence>
<evidence type="ECO:0000256" key="6">
    <source>
        <dbReference type="RuleBase" id="RU004355"/>
    </source>
</evidence>
<keyword evidence="1 5" id="KW-0963">Cytoplasm</keyword>
<dbReference type="RefSeq" id="WP_020886840.1">
    <property type="nucleotide sequence ID" value="NZ_ATHI01000014.1"/>
</dbReference>
<accession>S7TC89</accession>
<evidence type="ECO:0000256" key="1">
    <source>
        <dbReference type="ARBA" id="ARBA00022490"/>
    </source>
</evidence>
<dbReference type="InterPro" id="IPR025824">
    <property type="entry name" value="OB-fold_nuc-bd_dom"/>
</dbReference>
<feature type="domain" description="OB-fold nucleic acid binding" evidence="8">
    <location>
        <begin position="5"/>
        <end position="113"/>
    </location>
</feature>
<evidence type="ECO:0000256" key="5">
    <source>
        <dbReference type="HAMAP-Rule" id="MF_00378"/>
    </source>
</evidence>
<evidence type="ECO:0000259" key="7">
    <source>
        <dbReference type="Pfam" id="PF02601"/>
    </source>
</evidence>
<dbReference type="PATRIC" id="fig|1121439.3.peg.1392"/>
<dbReference type="InterPro" id="IPR020579">
    <property type="entry name" value="Exonuc_VII_lsu_C"/>
</dbReference>
<organism evidence="9 10">
    <name type="scientific">Alkalidesulfovibrio alkalitolerans DSM 16529</name>
    <dbReference type="NCBI Taxonomy" id="1121439"/>
    <lineage>
        <taxon>Bacteria</taxon>
        <taxon>Pseudomonadati</taxon>
        <taxon>Thermodesulfobacteriota</taxon>
        <taxon>Desulfovibrionia</taxon>
        <taxon>Desulfovibrionales</taxon>
        <taxon>Desulfovibrionaceae</taxon>
        <taxon>Alkalidesulfovibrio</taxon>
    </lineage>
</organism>
<comment type="caution">
    <text evidence="9">The sequence shown here is derived from an EMBL/GenBank/DDBJ whole genome shotgun (WGS) entry which is preliminary data.</text>
</comment>
<dbReference type="Proteomes" id="UP000014975">
    <property type="component" value="Unassembled WGS sequence"/>
</dbReference>
<dbReference type="OrthoDB" id="9802795at2"/>
<dbReference type="AlphaFoldDB" id="S7TC89"/>
<dbReference type="GO" id="GO:0006308">
    <property type="term" value="P:DNA catabolic process"/>
    <property type="evidence" value="ECO:0007669"/>
    <property type="project" value="UniProtKB-UniRule"/>
</dbReference>
<dbReference type="GO" id="GO:0009318">
    <property type="term" value="C:exodeoxyribonuclease VII complex"/>
    <property type="evidence" value="ECO:0007669"/>
    <property type="project" value="UniProtKB-UniRule"/>
</dbReference>
<evidence type="ECO:0000259" key="8">
    <source>
        <dbReference type="Pfam" id="PF13742"/>
    </source>
</evidence>
<dbReference type="eggNOG" id="COG1570">
    <property type="taxonomic scope" value="Bacteria"/>
</dbReference>
<dbReference type="GO" id="GO:0003676">
    <property type="term" value="F:nucleic acid binding"/>
    <property type="evidence" value="ECO:0007669"/>
    <property type="project" value="InterPro"/>
</dbReference>
<dbReference type="EC" id="3.1.11.6" evidence="5"/>
<dbReference type="NCBIfam" id="TIGR00237">
    <property type="entry name" value="xseA"/>
    <property type="match status" value="1"/>
</dbReference>
<comment type="function">
    <text evidence="5">Bidirectionally degrades single-stranded DNA into large acid-insoluble oligonucleotides, which are then degraded further into small acid-soluble oligonucleotides.</text>
</comment>
<keyword evidence="2 5" id="KW-0540">Nuclease</keyword>
<dbReference type="Pfam" id="PF02601">
    <property type="entry name" value="Exonuc_VII_L"/>
    <property type="match status" value="1"/>
</dbReference>
<feature type="domain" description="Exonuclease VII large subunit C-terminal" evidence="7">
    <location>
        <begin position="137"/>
        <end position="452"/>
    </location>
</feature>
<dbReference type="STRING" id="1121439.dsat_2875"/>
<reference evidence="9 10" key="1">
    <citation type="journal article" date="2013" name="Genome Announc.">
        <title>Draft genome sequences for three mercury-methylating, sulfate-reducing bacteria.</title>
        <authorList>
            <person name="Brown S.D."/>
            <person name="Hurt R.A.Jr."/>
            <person name="Gilmour C.C."/>
            <person name="Elias D.A."/>
        </authorList>
    </citation>
    <scope>NUCLEOTIDE SEQUENCE [LARGE SCALE GENOMIC DNA]</scope>
    <source>
        <strain evidence="9 10">DSM 16529</strain>
    </source>
</reference>
<proteinExistence type="inferred from homology"/>
<gene>
    <name evidence="5" type="primary">xseA</name>
    <name evidence="9" type="ORF">dsat_2875</name>
</gene>
<dbReference type="EMBL" id="ATHI01000014">
    <property type="protein sequence ID" value="EPR34236.1"/>
    <property type="molecule type" value="Genomic_DNA"/>
</dbReference>
<dbReference type="InterPro" id="IPR003753">
    <property type="entry name" value="Exonuc_VII_L"/>
</dbReference>
<evidence type="ECO:0000313" key="9">
    <source>
        <dbReference type="EMBL" id="EPR34236.1"/>
    </source>
</evidence>
<dbReference type="Pfam" id="PF13742">
    <property type="entry name" value="tRNA_anti_2"/>
    <property type="match status" value="1"/>
</dbReference>
<keyword evidence="3 5" id="KW-0378">Hydrolase</keyword>
<protein>
    <recommendedName>
        <fullName evidence="5">Exodeoxyribonuclease 7 large subunit</fullName>
        <ecNumber evidence="5">3.1.11.6</ecNumber>
    </recommendedName>
    <alternativeName>
        <fullName evidence="5">Exodeoxyribonuclease VII large subunit</fullName>
        <shortName evidence="5">Exonuclease VII large subunit</shortName>
    </alternativeName>
</protein>
<evidence type="ECO:0000256" key="4">
    <source>
        <dbReference type="ARBA" id="ARBA00022839"/>
    </source>
</evidence>
<keyword evidence="10" id="KW-1185">Reference proteome</keyword>
<keyword evidence="4 5" id="KW-0269">Exonuclease</keyword>
<dbReference type="HAMAP" id="MF_00378">
    <property type="entry name" value="Exonuc_7_L"/>
    <property type="match status" value="1"/>
</dbReference>
<comment type="subunit">
    <text evidence="5">Heterooligomer composed of large and small subunits.</text>
</comment>
<sequence>MSHVFSVRELTTALRDVVEGQFPFVWVAGEVANLARPASGHTYFTLKDAEATLSVVWFRQTRAAAADGGVHPLTGEVCEAAPARLADGASVLVAGRMTVYPPRGACQLVAELIQEQGAGELAAAFERLKRELAALGYFDESRKMRVPDNPSRVALVTSPGGAAVRDFLRVAGESGAGAHIRIHPVLVQGEAAPGQIAVALDAACAEGWAEVVCLLRGGGSLEDLWAFNTRQVADAVFRATIPVVSGVGHEVDVTIADLVADRRAATPTHAAQGLWTSRRVLAQALDEAETKLAGAARAFVDRKATTFEHLERGLTWFSPARALDRSAERLAHLQARLDQAGARFFSTRSGWLRGLAGRLARAFGPRALELRAVRCESLAERLGRAGTALFAGHEAVLDRLQVRLAAASPEAPLVRGYGLVRVRRTGRFLRGPDEVSLGDALEITVQRGRVAATVEDDALLPNPDRLDNEASLSKDQV</sequence>